<feature type="domain" description="FHA" evidence="3">
    <location>
        <begin position="39"/>
        <end position="107"/>
    </location>
</feature>
<feature type="region of interest" description="Disordered" evidence="1">
    <location>
        <begin position="154"/>
        <end position="204"/>
    </location>
</feature>
<feature type="transmembrane region" description="Helical" evidence="2">
    <location>
        <begin position="699"/>
        <end position="719"/>
    </location>
</feature>
<dbReference type="AlphaFoldDB" id="A0A194V6K5"/>
<dbReference type="InterPro" id="IPR051176">
    <property type="entry name" value="Cent_Immune-Sig_Mod"/>
</dbReference>
<dbReference type="OrthoDB" id="4096268at2759"/>
<dbReference type="Pfam" id="PF00498">
    <property type="entry name" value="FHA"/>
    <property type="match status" value="1"/>
</dbReference>
<keyword evidence="2" id="KW-1133">Transmembrane helix</keyword>
<feature type="compositionally biased region" description="Polar residues" evidence="1">
    <location>
        <begin position="490"/>
        <end position="516"/>
    </location>
</feature>
<dbReference type="GO" id="GO:0005737">
    <property type="term" value="C:cytoplasm"/>
    <property type="evidence" value="ECO:0007669"/>
    <property type="project" value="TreeGrafter"/>
</dbReference>
<gene>
    <name evidence="4" type="ORF">VP1G_06869</name>
</gene>
<keyword evidence="2" id="KW-0812">Transmembrane</keyword>
<reference evidence="5" key="1">
    <citation type="submission" date="2014-12" db="EMBL/GenBank/DDBJ databases">
        <title>Genome Sequence of Valsa Canker Pathogens Uncovers a Specific Adaption of Colonization on Woody Bark.</title>
        <authorList>
            <person name="Yin Z."/>
            <person name="Liu H."/>
            <person name="Gao X."/>
            <person name="Li Z."/>
            <person name="Song N."/>
            <person name="Ke X."/>
            <person name="Dai Q."/>
            <person name="Wu Y."/>
            <person name="Sun Y."/>
            <person name="Xu J.-R."/>
            <person name="Kang Z.K."/>
            <person name="Wang L."/>
            <person name="Huang L."/>
        </authorList>
    </citation>
    <scope>NUCLEOTIDE SEQUENCE [LARGE SCALE GENOMIC DNA]</scope>
    <source>
        <strain evidence="5">SXYL134</strain>
    </source>
</reference>
<dbReference type="SUPFAM" id="SSF49879">
    <property type="entry name" value="SMAD/FHA domain"/>
    <property type="match status" value="1"/>
</dbReference>
<dbReference type="InterPro" id="IPR008984">
    <property type="entry name" value="SMAD_FHA_dom_sf"/>
</dbReference>
<dbReference type="Proteomes" id="UP000078576">
    <property type="component" value="Unassembled WGS sequence"/>
</dbReference>
<evidence type="ECO:0000256" key="1">
    <source>
        <dbReference type="SAM" id="MobiDB-lite"/>
    </source>
</evidence>
<dbReference type="PANTHER" id="PTHR15715:SF48">
    <property type="entry name" value="FHA DOMAIN-CONTAINING PROTEIN"/>
    <property type="match status" value="1"/>
</dbReference>
<name>A0A194V6K5_CYTMA</name>
<dbReference type="PANTHER" id="PTHR15715">
    <property type="entry name" value="CENTROSOMAL PROTEIN OF 170 KDA"/>
    <property type="match status" value="1"/>
</dbReference>
<feature type="region of interest" description="Disordered" evidence="1">
    <location>
        <begin position="613"/>
        <end position="689"/>
    </location>
</feature>
<sequence>MSINTAHEDSVLVSLSTTTPDNVSFPERRIVLTESQPRMNIGRSSNRTTLGLFPMLSNGWFDSPVMSRHHAEIEADLQRQASKAFKIVVKIRDAGSMHGTYLNDEKLGSDEARPVVAGDKITFGMPVYRNQTIFKPATMTVDMEFRNAARANNSPSRVFTVPDDCSTDENFEENEPIDDDLQHGMSSMQGQQDIPSDEEQENRPPEIRQIDGAVEIGSDCAPNDLISISSDEEVEGDEVRHDDDDESISLTDDEEMSSAPASPIESIDLGDTVQTDNDVSRSPSRNRVSTYSESEQMDEDSPSNRAHSDDEQGVFLYGSDSEEMGELDDVDPIDTDFDRSTQTSPFFSVPSLTGCTAPVLPSLSAAVFSQPHFPDMPMPFAYQLPPVVQSIPRQPSPSDAVLPLSHRHHGSEDDGAMTVENLGRKWGKPDFFEAREHNKITISRLTDPVPSLEAGLVPHAATKTPNDASAEDKCLRTLSNDSQDHVASSAIDTGKQNDSKPPQVISQVEASGQNASRPVEAHERFSQCLESHAPQSPKAFEPAGNPSLLESGADFLKSPLHEAPAMNLATTEVVEALDWTPASAYELQEYKQQNQAQKEQDLEASRDLMDHLSINHSIGKPKDRSVNKRKAEEISEATQQELVWHDNGSSMPPFAPGTPAGQSEPKADVSLPSPPTTPQGQDRVDARPSKKIRKIAERVGYAALGGATVGAMVFTSLIYTAPSFA</sequence>
<dbReference type="PROSITE" id="PS50006">
    <property type="entry name" value="FHA_DOMAIN"/>
    <property type="match status" value="1"/>
</dbReference>
<evidence type="ECO:0000256" key="2">
    <source>
        <dbReference type="SAM" id="Phobius"/>
    </source>
</evidence>
<feature type="compositionally biased region" description="Polar residues" evidence="1">
    <location>
        <begin position="272"/>
        <end position="294"/>
    </location>
</feature>
<evidence type="ECO:0000313" key="5">
    <source>
        <dbReference type="Proteomes" id="UP000078576"/>
    </source>
</evidence>
<dbReference type="Gene3D" id="2.60.200.20">
    <property type="match status" value="1"/>
</dbReference>
<feature type="compositionally biased region" description="Basic and acidic residues" evidence="1">
    <location>
        <begin position="620"/>
        <end position="633"/>
    </location>
</feature>
<protein>
    <recommendedName>
        <fullName evidence="3">FHA domain-containing protein</fullName>
    </recommendedName>
</protein>
<dbReference type="STRING" id="694573.A0A194V6K5"/>
<feature type="region of interest" description="Disordered" evidence="1">
    <location>
        <begin position="229"/>
        <end position="311"/>
    </location>
</feature>
<organism evidence="4 5">
    <name type="scientific">Cytospora mali</name>
    <name type="common">Apple Valsa canker fungus</name>
    <name type="synonym">Valsa mali</name>
    <dbReference type="NCBI Taxonomy" id="578113"/>
    <lineage>
        <taxon>Eukaryota</taxon>
        <taxon>Fungi</taxon>
        <taxon>Dikarya</taxon>
        <taxon>Ascomycota</taxon>
        <taxon>Pezizomycotina</taxon>
        <taxon>Sordariomycetes</taxon>
        <taxon>Sordariomycetidae</taxon>
        <taxon>Diaporthales</taxon>
        <taxon>Cytosporaceae</taxon>
        <taxon>Cytospora</taxon>
    </lineage>
</organism>
<dbReference type="EMBL" id="KN714733">
    <property type="protein sequence ID" value="KUI59602.1"/>
    <property type="molecule type" value="Genomic_DNA"/>
</dbReference>
<keyword evidence="2" id="KW-0472">Membrane</keyword>
<evidence type="ECO:0000313" key="4">
    <source>
        <dbReference type="EMBL" id="KUI59602.1"/>
    </source>
</evidence>
<keyword evidence="5" id="KW-1185">Reference proteome</keyword>
<feature type="region of interest" description="Disordered" evidence="1">
    <location>
        <begin position="480"/>
        <end position="546"/>
    </location>
</feature>
<dbReference type="InterPro" id="IPR000253">
    <property type="entry name" value="FHA_dom"/>
</dbReference>
<feature type="compositionally biased region" description="Polar residues" evidence="1">
    <location>
        <begin position="184"/>
        <end position="194"/>
    </location>
</feature>
<proteinExistence type="predicted"/>
<feature type="compositionally biased region" description="Acidic residues" evidence="1">
    <location>
        <begin position="165"/>
        <end position="179"/>
    </location>
</feature>
<feature type="compositionally biased region" description="Acidic residues" evidence="1">
    <location>
        <begin position="243"/>
        <end position="256"/>
    </location>
</feature>
<accession>A0A194V6K5</accession>
<dbReference type="SMART" id="SM00240">
    <property type="entry name" value="FHA"/>
    <property type="match status" value="1"/>
</dbReference>
<evidence type="ECO:0000259" key="3">
    <source>
        <dbReference type="PROSITE" id="PS50006"/>
    </source>
</evidence>